<accession>A0A395RFV2</accession>
<keyword evidence="2" id="KW-1185">Reference proteome</keyword>
<dbReference type="Proteomes" id="UP000266234">
    <property type="component" value="Unassembled WGS sequence"/>
</dbReference>
<dbReference type="OrthoDB" id="5410873at2759"/>
<evidence type="ECO:0000313" key="1">
    <source>
        <dbReference type="EMBL" id="RGP58991.1"/>
    </source>
</evidence>
<dbReference type="Gene3D" id="3.80.10.10">
    <property type="entry name" value="Ribonuclease Inhibitor"/>
    <property type="match status" value="1"/>
</dbReference>
<dbReference type="AlphaFoldDB" id="A0A395RFV2"/>
<protein>
    <recommendedName>
        <fullName evidence="3">F-box domain-containing protein</fullName>
    </recommendedName>
</protein>
<reference evidence="1 2" key="1">
    <citation type="journal article" date="2018" name="PLoS Pathog.">
        <title>Evolution of structural diversity of trichothecenes, a family of toxins produced by plant pathogenic and entomopathogenic fungi.</title>
        <authorList>
            <person name="Proctor R.H."/>
            <person name="McCormick S.P."/>
            <person name="Kim H.S."/>
            <person name="Cardoza R.E."/>
            <person name="Stanley A.M."/>
            <person name="Lindo L."/>
            <person name="Kelly A."/>
            <person name="Brown D.W."/>
            <person name="Lee T."/>
            <person name="Vaughan M.M."/>
            <person name="Alexander N.J."/>
            <person name="Busman M."/>
            <person name="Gutierrez S."/>
        </authorList>
    </citation>
    <scope>NUCLEOTIDE SEQUENCE [LARGE SCALE GENOMIC DNA]</scope>
    <source>
        <strain evidence="1 2">NRRL 20695</strain>
    </source>
</reference>
<sequence length="464" mass="53279">MSHPALDQLPPEILLAISDELSGTDKACLSIANKKIRNQLAPRLFRHIKVDCPLSRDSNLRSVIQKYGAHASSVRLNIKFQPNPPNSDFEGSKVDANGGDKQHWYWDEYPPSVWAQDLADVPLVQDLLRFKGMSKCTTLIIHTNGEEDFEIDGGWDENDLADLSIYFCSDLETWEIVEDKEKKYGWRKAWNELWHDVAKYSKTESLELLHFLPIKASCWLEPEWAAFVGRLRNLTIRAYGQDNGAGWAANTLEGFRDFFTDMDSFLFHHATGLEHLCIAGHEDGFLGESVLSFEPYAMPHLKSLRLETMSVTQSLMEFLSGGTPKLESLHLFNVAAWGFDASDFDPSLRDDPTWAEFWKAVREGNPTLEEVVYRYSKRPPLTYNEMMNDDFDPAETDNERQAQIRKMVSDDPNLIIWPYVTSDDKYGDVQDWEETNLECLARGDDNREYKLLMNEIENRKQSTA</sequence>
<dbReference type="SUPFAM" id="SSF52047">
    <property type="entry name" value="RNI-like"/>
    <property type="match status" value="1"/>
</dbReference>
<organism evidence="1 2">
    <name type="scientific">Fusarium longipes</name>
    <dbReference type="NCBI Taxonomy" id="694270"/>
    <lineage>
        <taxon>Eukaryota</taxon>
        <taxon>Fungi</taxon>
        <taxon>Dikarya</taxon>
        <taxon>Ascomycota</taxon>
        <taxon>Pezizomycotina</taxon>
        <taxon>Sordariomycetes</taxon>
        <taxon>Hypocreomycetidae</taxon>
        <taxon>Hypocreales</taxon>
        <taxon>Nectriaceae</taxon>
        <taxon>Fusarium</taxon>
    </lineage>
</organism>
<dbReference type="EMBL" id="PXOG01000412">
    <property type="protein sequence ID" value="RGP58991.1"/>
    <property type="molecule type" value="Genomic_DNA"/>
</dbReference>
<proteinExistence type="predicted"/>
<gene>
    <name evidence="1" type="ORF">FLONG3_11323</name>
</gene>
<name>A0A395RFV2_9HYPO</name>
<comment type="caution">
    <text evidence="1">The sequence shown here is derived from an EMBL/GenBank/DDBJ whole genome shotgun (WGS) entry which is preliminary data.</text>
</comment>
<evidence type="ECO:0000313" key="2">
    <source>
        <dbReference type="Proteomes" id="UP000266234"/>
    </source>
</evidence>
<dbReference type="InterPro" id="IPR032675">
    <property type="entry name" value="LRR_dom_sf"/>
</dbReference>
<evidence type="ECO:0008006" key="3">
    <source>
        <dbReference type="Google" id="ProtNLM"/>
    </source>
</evidence>